<dbReference type="AlphaFoldDB" id="C0QCT2"/>
<proteinExistence type="predicted"/>
<gene>
    <name evidence="1" type="ordered locus">HRM2_20600</name>
</gene>
<reference evidence="1 2" key="1">
    <citation type="journal article" date="2009" name="Environ. Microbiol.">
        <title>Genome sequence of Desulfobacterium autotrophicum HRM2, a marine sulfate reducer oxidizing organic carbon completely to carbon dioxide.</title>
        <authorList>
            <person name="Strittmatter A.W."/>
            <person name="Liesegang H."/>
            <person name="Rabus R."/>
            <person name="Decker I."/>
            <person name="Amann J."/>
            <person name="Andres S."/>
            <person name="Henne A."/>
            <person name="Fricke W.F."/>
            <person name="Martinez-Arias R."/>
            <person name="Bartels D."/>
            <person name="Goesmann A."/>
            <person name="Krause L."/>
            <person name="Puehler A."/>
            <person name="Klenk H.P."/>
            <person name="Richter M."/>
            <person name="Schuler M."/>
            <person name="Gloeckner F.O."/>
            <person name="Meyerdierks A."/>
            <person name="Gottschalk G."/>
            <person name="Amann R."/>
        </authorList>
    </citation>
    <scope>NUCLEOTIDE SEQUENCE [LARGE SCALE GENOMIC DNA]</scope>
    <source>
        <strain evidence="2">ATCC 43914 / DSM 3382 / HRM2</strain>
    </source>
</reference>
<name>C0QCT2_DESAH</name>
<dbReference type="STRING" id="177437.HRM2_20600"/>
<dbReference type="EMBL" id="CP001087">
    <property type="protein sequence ID" value="ACN15159.1"/>
    <property type="molecule type" value="Genomic_DNA"/>
</dbReference>
<dbReference type="InterPro" id="IPR010985">
    <property type="entry name" value="Ribbon_hlx_hlx"/>
</dbReference>
<keyword evidence="2" id="KW-1185">Reference proteome</keyword>
<sequence>MTEESTTNECADPTQSLNIKIPCVLAERIERYAKENGSTVTGVMIEALDKFLRTTD</sequence>
<evidence type="ECO:0008006" key="3">
    <source>
        <dbReference type="Google" id="ProtNLM"/>
    </source>
</evidence>
<dbReference type="HOGENOM" id="CLU_3006721_0_0_7"/>
<organism evidence="1 2">
    <name type="scientific">Desulforapulum autotrophicum (strain ATCC 43914 / DSM 3382 / VKM B-1955 / HRM2)</name>
    <name type="common">Desulfobacterium autotrophicum</name>
    <dbReference type="NCBI Taxonomy" id="177437"/>
    <lineage>
        <taxon>Bacteria</taxon>
        <taxon>Pseudomonadati</taxon>
        <taxon>Thermodesulfobacteriota</taxon>
        <taxon>Desulfobacteria</taxon>
        <taxon>Desulfobacterales</taxon>
        <taxon>Desulfobacteraceae</taxon>
        <taxon>Desulforapulum</taxon>
    </lineage>
</organism>
<dbReference type="KEGG" id="dat:HRM2_20600"/>
<dbReference type="GO" id="GO:0006355">
    <property type="term" value="P:regulation of DNA-templated transcription"/>
    <property type="evidence" value="ECO:0007669"/>
    <property type="project" value="InterPro"/>
</dbReference>
<dbReference type="eggNOG" id="ENOG502ZDRP">
    <property type="taxonomic scope" value="Bacteria"/>
</dbReference>
<dbReference type="Proteomes" id="UP000000442">
    <property type="component" value="Chromosome"/>
</dbReference>
<accession>C0QCT2</accession>
<dbReference type="SUPFAM" id="SSF47598">
    <property type="entry name" value="Ribbon-helix-helix"/>
    <property type="match status" value="1"/>
</dbReference>
<evidence type="ECO:0000313" key="2">
    <source>
        <dbReference type="Proteomes" id="UP000000442"/>
    </source>
</evidence>
<protein>
    <recommendedName>
        <fullName evidence="3">CopG-like ribbon-helix-helix domain-containing protein</fullName>
    </recommendedName>
</protein>
<evidence type="ECO:0000313" key="1">
    <source>
        <dbReference type="EMBL" id="ACN15159.1"/>
    </source>
</evidence>